<dbReference type="Gene3D" id="3.30.70.100">
    <property type="match status" value="1"/>
</dbReference>
<dbReference type="InterPro" id="IPR036163">
    <property type="entry name" value="HMA_dom_sf"/>
</dbReference>
<feature type="domain" description="HMA" evidence="1">
    <location>
        <begin position="1"/>
        <end position="62"/>
    </location>
</feature>
<organism evidence="2 3">
    <name type="scientific">Anaeroplasma bactoclasticum</name>
    <dbReference type="NCBI Taxonomy" id="2088"/>
    <lineage>
        <taxon>Bacteria</taxon>
        <taxon>Bacillati</taxon>
        <taxon>Mycoplasmatota</taxon>
        <taxon>Mollicutes</taxon>
        <taxon>Anaeroplasmatales</taxon>
        <taxon>Anaeroplasmataceae</taxon>
        <taxon>Anaeroplasma</taxon>
    </lineage>
</organism>
<comment type="caution">
    <text evidence="2">The sequence shown here is derived from an EMBL/GenBank/DDBJ whole genome shotgun (WGS) entry which is preliminary data.</text>
</comment>
<dbReference type="InParanoid" id="A0A397S0K4"/>
<evidence type="ECO:0000259" key="1">
    <source>
        <dbReference type="PROSITE" id="PS50846"/>
    </source>
</evidence>
<dbReference type="InterPro" id="IPR006121">
    <property type="entry name" value="HMA_dom"/>
</dbReference>
<sequence length="69" mass="7721">MTKTYKIEVDCAACALKCQEAIKKVDGIKDCNINFMTLKMTIDAEDPDALLKKALKAARKVEPDFEIVE</sequence>
<dbReference type="Pfam" id="PF00403">
    <property type="entry name" value="HMA"/>
    <property type="match status" value="1"/>
</dbReference>
<evidence type="ECO:0000313" key="3">
    <source>
        <dbReference type="Proteomes" id="UP000266506"/>
    </source>
</evidence>
<name>A0A397S0K4_9MOLU</name>
<dbReference type="SUPFAM" id="SSF55008">
    <property type="entry name" value="HMA, heavy metal-associated domain"/>
    <property type="match status" value="1"/>
</dbReference>
<dbReference type="RefSeq" id="WP_119015696.1">
    <property type="nucleotide sequence ID" value="NZ_QXEV01000003.1"/>
</dbReference>
<proteinExistence type="predicted"/>
<dbReference type="Proteomes" id="UP000266506">
    <property type="component" value="Unassembled WGS sequence"/>
</dbReference>
<accession>A0A397S0K4</accession>
<dbReference type="EMBL" id="QXEV01000003">
    <property type="protein sequence ID" value="RIA78219.1"/>
    <property type="molecule type" value="Genomic_DNA"/>
</dbReference>
<dbReference type="GO" id="GO:0046872">
    <property type="term" value="F:metal ion binding"/>
    <property type="evidence" value="ECO:0007669"/>
    <property type="project" value="InterPro"/>
</dbReference>
<dbReference type="OrthoDB" id="7068874at2"/>
<dbReference type="PROSITE" id="PS50846">
    <property type="entry name" value="HMA_2"/>
    <property type="match status" value="1"/>
</dbReference>
<gene>
    <name evidence="2" type="ORF">EI71_00531</name>
</gene>
<dbReference type="AlphaFoldDB" id="A0A397S0K4"/>
<keyword evidence="3" id="KW-1185">Reference proteome</keyword>
<evidence type="ECO:0000313" key="2">
    <source>
        <dbReference type="EMBL" id="RIA78219.1"/>
    </source>
</evidence>
<protein>
    <submittedName>
        <fullName evidence="2">Heavy-metal-associated domain-containing protein</fullName>
    </submittedName>
</protein>
<dbReference type="CDD" id="cd00371">
    <property type="entry name" value="HMA"/>
    <property type="match status" value="1"/>
</dbReference>
<reference evidence="2 3" key="1">
    <citation type="submission" date="2018-08" db="EMBL/GenBank/DDBJ databases">
        <title>Genomic Encyclopedia of Archaeal and Bacterial Type Strains, Phase II (KMG-II): from individual species to whole genera.</title>
        <authorList>
            <person name="Goeker M."/>
        </authorList>
    </citation>
    <scope>NUCLEOTIDE SEQUENCE [LARGE SCALE GENOMIC DNA]</scope>
    <source>
        <strain evidence="2 3">ATCC 27112</strain>
    </source>
</reference>